<dbReference type="Gene3D" id="1.50.10.100">
    <property type="entry name" value="Chondroitin AC/alginate lyase"/>
    <property type="match status" value="1"/>
</dbReference>
<feature type="signal peptide" evidence="3">
    <location>
        <begin position="1"/>
        <end position="22"/>
    </location>
</feature>
<feature type="domain" description="Alginate lyase" evidence="4">
    <location>
        <begin position="60"/>
        <end position="299"/>
    </location>
</feature>
<gene>
    <name evidence="5" type="ORF">GA0061071_105266</name>
</gene>
<evidence type="ECO:0000259" key="4">
    <source>
        <dbReference type="Pfam" id="PF05426"/>
    </source>
</evidence>
<dbReference type="OrthoDB" id="6972889at2"/>
<protein>
    <submittedName>
        <fullName evidence="5">Poly(Beta-D-mannuronate) lyase</fullName>
    </submittedName>
</protein>
<keyword evidence="1 3" id="KW-0732">Signal</keyword>
<evidence type="ECO:0000313" key="6">
    <source>
        <dbReference type="Proteomes" id="UP000198975"/>
    </source>
</evidence>
<proteinExistence type="predicted"/>
<dbReference type="SUPFAM" id="SSF48230">
    <property type="entry name" value="Chondroitin AC/alginate lyase"/>
    <property type="match status" value="1"/>
</dbReference>
<evidence type="ECO:0000313" key="5">
    <source>
        <dbReference type="EMBL" id="SCC09308.1"/>
    </source>
</evidence>
<organism evidence="5 6">
    <name type="scientific">Kosakonia oryzendophytica</name>
    <dbReference type="NCBI Taxonomy" id="1005665"/>
    <lineage>
        <taxon>Bacteria</taxon>
        <taxon>Pseudomonadati</taxon>
        <taxon>Pseudomonadota</taxon>
        <taxon>Gammaproteobacteria</taxon>
        <taxon>Enterobacterales</taxon>
        <taxon>Enterobacteriaceae</taxon>
        <taxon>Kosakonia</taxon>
    </lineage>
</organism>
<dbReference type="Pfam" id="PF05426">
    <property type="entry name" value="Alginate_lyase"/>
    <property type="match status" value="1"/>
</dbReference>
<accession>A0A1C4BRE3</accession>
<evidence type="ECO:0000256" key="3">
    <source>
        <dbReference type="SAM" id="SignalP"/>
    </source>
</evidence>
<dbReference type="GO" id="GO:0042597">
    <property type="term" value="C:periplasmic space"/>
    <property type="evidence" value="ECO:0007669"/>
    <property type="project" value="InterPro"/>
</dbReference>
<keyword evidence="2 5" id="KW-0456">Lyase</keyword>
<dbReference type="InterPro" id="IPR008929">
    <property type="entry name" value="Chondroitin_lyas"/>
</dbReference>
<dbReference type="GO" id="GO:0016829">
    <property type="term" value="F:lyase activity"/>
    <property type="evidence" value="ECO:0007669"/>
    <property type="project" value="UniProtKB-KW"/>
</dbReference>
<keyword evidence="6" id="KW-1185">Reference proteome</keyword>
<sequence length="367" mass="40334">MVPCKAVLMFLLSFVLSVAAHAADSLHPPSGFMQPPAHRVDAAKTVNCPAVPTPFTGTLDFRSKYEGSDSARATLNPQAEAAFRDQTQNITAMESLVSKQVIAWARSGDPRYVACVVNTLSAWANAGALTGAAANHTGKSLRKWALASFSSAWLQLVFSPAHPLAAYAAQQETVTRWLSQLATLTASEWRDLPLDKVNNHSYWAAWALMSTAVVTQRQDLFDSSLAIYRTAMQQVDAQGFLPNELRRRQRAFSYHNYAIQPLVMIALFARANGVDVTAENNQALQRLGAKIIASLDDPAPYAQQTGVTQDRAFLQHTTNLAWLEAWCQLQRCDTALNQRITALRPLQNTRMGGDMTHLFAAKHDGHD</sequence>
<evidence type="ECO:0000256" key="2">
    <source>
        <dbReference type="ARBA" id="ARBA00023239"/>
    </source>
</evidence>
<evidence type="ECO:0000256" key="1">
    <source>
        <dbReference type="ARBA" id="ARBA00022729"/>
    </source>
</evidence>
<dbReference type="Proteomes" id="UP000198975">
    <property type="component" value="Unassembled WGS sequence"/>
</dbReference>
<feature type="chain" id="PRO_5008689488" evidence="3">
    <location>
        <begin position="23"/>
        <end position="367"/>
    </location>
</feature>
<dbReference type="AlphaFoldDB" id="A0A1C4BRE3"/>
<dbReference type="EMBL" id="FMAY01000005">
    <property type="protein sequence ID" value="SCC09308.1"/>
    <property type="molecule type" value="Genomic_DNA"/>
</dbReference>
<dbReference type="InterPro" id="IPR008397">
    <property type="entry name" value="Alginate_lyase_dom"/>
</dbReference>
<name>A0A1C4BRE3_9ENTR</name>
<dbReference type="NCBIfam" id="NF001467">
    <property type="entry name" value="PRK00325.1-2"/>
    <property type="match status" value="1"/>
</dbReference>
<reference evidence="6" key="1">
    <citation type="submission" date="2016-08" db="EMBL/GenBank/DDBJ databases">
        <authorList>
            <person name="Varghese N."/>
            <person name="Submissions Spin"/>
        </authorList>
    </citation>
    <scope>NUCLEOTIDE SEQUENCE [LARGE SCALE GENOMIC DNA]</scope>
    <source>
        <strain evidence="6">REICA_082</strain>
    </source>
</reference>